<dbReference type="EMBL" id="QSSV01000009">
    <property type="protein sequence ID" value="RGM13426.1"/>
    <property type="molecule type" value="Genomic_DNA"/>
</dbReference>
<name>A0A3E4UPB6_BACSE</name>
<evidence type="ECO:0000313" key="2">
    <source>
        <dbReference type="EMBL" id="RGM13426.1"/>
    </source>
</evidence>
<feature type="transmembrane region" description="Helical" evidence="1">
    <location>
        <begin position="140"/>
        <end position="161"/>
    </location>
</feature>
<dbReference type="Proteomes" id="UP000261223">
    <property type="component" value="Unassembled WGS sequence"/>
</dbReference>
<keyword evidence="1" id="KW-1133">Transmembrane helix</keyword>
<dbReference type="AlphaFoldDB" id="A0A3E4UPB6"/>
<evidence type="ECO:0000313" key="3">
    <source>
        <dbReference type="Proteomes" id="UP000261223"/>
    </source>
</evidence>
<evidence type="ECO:0000256" key="1">
    <source>
        <dbReference type="SAM" id="Phobius"/>
    </source>
</evidence>
<feature type="transmembrane region" description="Helical" evidence="1">
    <location>
        <begin position="173"/>
        <end position="193"/>
    </location>
</feature>
<accession>A0A3E4UPB6</accession>
<protein>
    <recommendedName>
        <fullName evidence="4">Transmembrane protein</fullName>
    </recommendedName>
</protein>
<comment type="caution">
    <text evidence="2">The sequence shown here is derived from an EMBL/GenBank/DDBJ whole genome shotgun (WGS) entry which is preliminary data.</text>
</comment>
<sequence>MGKQRILSSKFNMSLGYIPVIISIILCEFIIQDIAIYIGAGVGVLSSIYMWQRKGPHIPQFILYSTTGMLLLLTITSFFSADYCPEAMFPFTLEISAIIPPLIIFLNRRRFLNYHTAQTHKCCKQFFAQGAEAAIVSARVLLLIGFLHFLIISLAILFGHPLNDTIRYILFRIMPPCVFILGILFNQFGIYYFNKIMSHTVFVPIVTKKGDVIGKAMASEAINRKNEYINPVIRITVTSHGMLFLLPRPQCSILEKGKTDILMENYLLYGETLEQGAERILQEILPSAPPQNLHFCFMYHFENEITNRLVYNFILDLNNDSILCNKKFKGGKLWTFQQIEHNLHRNFFSSCFEREYEHTKEIIYTREKYKEF</sequence>
<gene>
    <name evidence="2" type="ORF">DXC34_08265</name>
</gene>
<feature type="transmembrane region" description="Helical" evidence="1">
    <location>
        <begin position="87"/>
        <end position="106"/>
    </location>
</feature>
<organism evidence="2 3">
    <name type="scientific">Bacteroides stercoris</name>
    <dbReference type="NCBI Taxonomy" id="46506"/>
    <lineage>
        <taxon>Bacteria</taxon>
        <taxon>Pseudomonadati</taxon>
        <taxon>Bacteroidota</taxon>
        <taxon>Bacteroidia</taxon>
        <taxon>Bacteroidales</taxon>
        <taxon>Bacteroidaceae</taxon>
        <taxon>Bacteroides</taxon>
    </lineage>
</organism>
<keyword evidence="1" id="KW-0472">Membrane</keyword>
<feature type="transmembrane region" description="Helical" evidence="1">
    <location>
        <begin position="61"/>
        <end position="81"/>
    </location>
</feature>
<dbReference type="RefSeq" id="WP_117741694.1">
    <property type="nucleotide sequence ID" value="NZ_QSSV01000009.1"/>
</dbReference>
<evidence type="ECO:0008006" key="4">
    <source>
        <dbReference type="Google" id="ProtNLM"/>
    </source>
</evidence>
<keyword evidence="1" id="KW-0812">Transmembrane</keyword>
<feature type="transmembrane region" description="Helical" evidence="1">
    <location>
        <begin position="20"/>
        <end position="49"/>
    </location>
</feature>
<dbReference type="Gene3D" id="3.90.79.10">
    <property type="entry name" value="Nucleoside Triphosphate Pyrophosphohydrolase"/>
    <property type="match status" value="1"/>
</dbReference>
<reference evidence="2 3" key="1">
    <citation type="submission" date="2018-08" db="EMBL/GenBank/DDBJ databases">
        <title>A genome reference for cultivated species of the human gut microbiota.</title>
        <authorList>
            <person name="Zou Y."/>
            <person name="Xue W."/>
            <person name="Luo G."/>
        </authorList>
    </citation>
    <scope>NUCLEOTIDE SEQUENCE [LARGE SCALE GENOMIC DNA]</scope>
    <source>
        <strain evidence="2 3">TF03-6</strain>
    </source>
</reference>
<proteinExistence type="predicted"/>